<accession>A0A699IDJ9</accession>
<feature type="region of interest" description="Disordered" evidence="1">
    <location>
        <begin position="294"/>
        <end position="315"/>
    </location>
</feature>
<reference evidence="2" key="1">
    <citation type="journal article" date="2019" name="Sci. Rep.">
        <title>Draft genome of Tanacetum cinerariifolium, the natural source of mosquito coil.</title>
        <authorList>
            <person name="Yamashiro T."/>
            <person name="Shiraishi A."/>
            <person name="Satake H."/>
            <person name="Nakayama K."/>
        </authorList>
    </citation>
    <scope>NUCLEOTIDE SEQUENCE</scope>
</reference>
<dbReference type="InterPro" id="IPR035979">
    <property type="entry name" value="RBD_domain_sf"/>
</dbReference>
<dbReference type="EMBL" id="BKCJ010285156">
    <property type="protein sequence ID" value="GEZ48964.1"/>
    <property type="molecule type" value="Genomic_DNA"/>
</dbReference>
<dbReference type="CDD" id="cd00590">
    <property type="entry name" value="RRM_SF"/>
    <property type="match status" value="1"/>
</dbReference>
<name>A0A699IDJ9_TANCI</name>
<keyword evidence="2" id="KW-0808">Transferase</keyword>
<evidence type="ECO:0000256" key="1">
    <source>
        <dbReference type="SAM" id="MobiDB-lite"/>
    </source>
</evidence>
<evidence type="ECO:0000313" key="2">
    <source>
        <dbReference type="EMBL" id="GEZ48964.1"/>
    </source>
</evidence>
<proteinExistence type="predicted"/>
<protein>
    <submittedName>
        <fullName evidence="2">RNA-directed DNA polymerase, eukaryota</fullName>
    </submittedName>
</protein>
<gene>
    <name evidence="2" type="ORF">Tci_520937</name>
</gene>
<sequence length="562" mass="63768">MHGLLSLKESRIQRYEPIEQIMLRESTIVFPDNMLIPEIDDDVGAIIDDTYPNLLQNLWNPSLAILDLTHEMVDILNEQMLSLLLGDENEYESSDSVWLTFGIIDEFRDSWSVRCTPTPTVKESKDREGVHLFLTSFPDAVNVSCLIRAHAHPDIEPKRMLVKNKFYLDNINAASVEELRVNSLRIMVAYAVLKSELINKFFLLHKIKPLSGKKFQFLVIGNSDGPRSLELCNQWGVVIDVYIAAKRSKLGHRFGFVHFKNINDINLLVSNLRVTWMGGFHLFADVEKYGRTNNRLEERSRDNKPNEGMNTQRVRDNTNVFQSFNSYAKAVLGNKSVSVSGNNDASNSGEKPVGVLVSNKANEESSNQALMFISKYNCIDLDGMERSILAKVKDLSVIADVLKYMSSEGFVDAGLGYVRGRWVWLEFDSANQVESVKNSKGLNELFLELKDVSYDFILDERCVWIDMVGLPLASWAPEVYKKLGGRWGCSVFTYMVNDGPLSHGKVCVLTESLHRVLESFKASYRNQSYCITATEFAYWAPNIKSKEYKSMTDSLTAIMFGK</sequence>
<dbReference type="AlphaFoldDB" id="A0A699IDJ9"/>
<organism evidence="2">
    <name type="scientific">Tanacetum cinerariifolium</name>
    <name type="common">Dalmatian daisy</name>
    <name type="synonym">Chrysanthemum cinerariifolium</name>
    <dbReference type="NCBI Taxonomy" id="118510"/>
    <lineage>
        <taxon>Eukaryota</taxon>
        <taxon>Viridiplantae</taxon>
        <taxon>Streptophyta</taxon>
        <taxon>Embryophyta</taxon>
        <taxon>Tracheophyta</taxon>
        <taxon>Spermatophyta</taxon>
        <taxon>Magnoliopsida</taxon>
        <taxon>eudicotyledons</taxon>
        <taxon>Gunneridae</taxon>
        <taxon>Pentapetalae</taxon>
        <taxon>asterids</taxon>
        <taxon>campanulids</taxon>
        <taxon>Asterales</taxon>
        <taxon>Asteraceae</taxon>
        <taxon>Asteroideae</taxon>
        <taxon>Anthemideae</taxon>
        <taxon>Anthemidinae</taxon>
        <taxon>Tanacetum</taxon>
    </lineage>
</organism>
<dbReference type="GO" id="GO:0003676">
    <property type="term" value="F:nucleic acid binding"/>
    <property type="evidence" value="ECO:0007669"/>
    <property type="project" value="InterPro"/>
</dbReference>
<keyword evidence="2" id="KW-0695">RNA-directed DNA polymerase</keyword>
<comment type="caution">
    <text evidence="2">The sequence shown here is derived from an EMBL/GenBank/DDBJ whole genome shotgun (WGS) entry which is preliminary data.</text>
</comment>
<feature type="compositionally biased region" description="Basic and acidic residues" evidence="1">
    <location>
        <begin position="294"/>
        <end position="305"/>
    </location>
</feature>
<keyword evidence="2" id="KW-0548">Nucleotidyltransferase</keyword>
<dbReference type="SUPFAM" id="SSF54928">
    <property type="entry name" value="RNA-binding domain, RBD"/>
    <property type="match status" value="1"/>
</dbReference>
<dbReference type="GO" id="GO:0003964">
    <property type="term" value="F:RNA-directed DNA polymerase activity"/>
    <property type="evidence" value="ECO:0007669"/>
    <property type="project" value="UniProtKB-KW"/>
</dbReference>